<dbReference type="InterPro" id="IPR004045">
    <property type="entry name" value="Glutathione_S-Trfase_N"/>
</dbReference>
<dbReference type="Proteomes" id="UP000681967">
    <property type="component" value="Unassembled WGS sequence"/>
</dbReference>
<feature type="compositionally biased region" description="Low complexity" evidence="1">
    <location>
        <begin position="368"/>
        <end position="377"/>
    </location>
</feature>
<dbReference type="Gene3D" id="3.40.30.10">
    <property type="entry name" value="Glutaredoxin"/>
    <property type="match status" value="1"/>
</dbReference>
<dbReference type="PROSITE" id="PS50405">
    <property type="entry name" value="GST_CTER"/>
    <property type="match status" value="1"/>
</dbReference>
<feature type="domain" description="GST N-terminal" evidence="2">
    <location>
        <begin position="69"/>
        <end position="147"/>
    </location>
</feature>
<protein>
    <recommendedName>
        <fullName evidence="10">Glutathione S-transferase</fullName>
    </recommendedName>
</protein>
<dbReference type="Pfam" id="PF14497">
    <property type="entry name" value="GST_C_3"/>
    <property type="match status" value="1"/>
</dbReference>
<dbReference type="OrthoDB" id="414243at2759"/>
<evidence type="ECO:0000313" key="7">
    <source>
        <dbReference type="EMBL" id="CAF4269718.1"/>
    </source>
</evidence>
<gene>
    <name evidence="7" type="ORF">BYL167_LOCUS26273</name>
    <name evidence="4" type="ORF">CJN711_LOCUS27861</name>
    <name evidence="8" type="ORF">GIL414_LOCUS51092</name>
    <name evidence="5" type="ORF">KQP761_LOCUS36695</name>
    <name evidence="6" type="ORF">MBJ925_LOCUS3337</name>
</gene>
<dbReference type="EMBL" id="CAJNRE010000328">
    <property type="protein sequence ID" value="CAF1925889.1"/>
    <property type="molecule type" value="Genomic_DNA"/>
</dbReference>
<dbReference type="CDD" id="cd03039">
    <property type="entry name" value="GST_N_Sigma_like"/>
    <property type="match status" value="1"/>
</dbReference>
<name>A0A816KVD7_9BILA</name>
<evidence type="ECO:0000313" key="9">
    <source>
        <dbReference type="Proteomes" id="UP000663824"/>
    </source>
</evidence>
<feature type="region of interest" description="Disordered" evidence="1">
    <location>
        <begin position="263"/>
        <end position="472"/>
    </location>
</feature>
<feature type="compositionally biased region" description="Pro residues" evidence="1">
    <location>
        <begin position="443"/>
        <end position="460"/>
    </location>
</feature>
<evidence type="ECO:0000256" key="1">
    <source>
        <dbReference type="SAM" id="MobiDB-lite"/>
    </source>
</evidence>
<dbReference type="EMBL" id="CAJOBJ010171887">
    <property type="protein sequence ID" value="CAF4886034.1"/>
    <property type="molecule type" value="Genomic_DNA"/>
</dbReference>
<dbReference type="Gene3D" id="1.20.1050.10">
    <property type="match status" value="1"/>
</dbReference>
<reference evidence="6" key="1">
    <citation type="submission" date="2021-02" db="EMBL/GenBank/DDBJ databases">
        <authorList>
            <person name="Nowell W R."/>
        </authorList>
    </citation>
    <scope>NUCLEOTIDE SEQUENCE</scope>
</reference>
<dbReference type="CDD" id="cd03192">
    <property type="entry name" value="GST_C_Sigma_like"/>
    <property type="match status" value="1"/>
</dbReference>
<feature type="compositionally biased region" description="Low complexity" evidence="1">
    <location>
        <begin position="413"/>
        <end position="429"/>
    </location>
</feature>
<evidence type="ECO:0000313" key="4">
    <source>
        <dbReference type="EMBL" id="CAF1511692.1"/>
    </source>
</evidence>
<dbReference type="InterPro" id="IPR036249">
    <property type="entry name" value="Thioredoxin-like_sf"/>
</dbReference>
<accession>A0A816KVD7</accession>
<dbReference type="EMBL" id="CAJNOV010013144">
    <property type="protein sequence ID" value="CAF1511692.1"/>
    <property type="molecule type" value="Genomic_DNA"/>
</dbReference>
<dbReference type="EMBL" id="CAJNOW010020760">
    <property type="protein sequence ID" value="CAF1681341.1"/>
    <property type="molecule type" value="Genomic_DNA"/>
</dbReference>
<dbReference type="PANTHER" id="PTHR11571:SF150">
    <property type="entry name" value="GLUTATHIONE S-TRANSFERASE"/>
    <property type="match status" value="1"/>
</dbReference>
<proteinExistence type="predicted"/>
<dbReference type="SUPFAM" id="SSF47616">
    <property type="entry name" value="GST C-terminal domain-like"/>
    <property type="match status" value="1"/>
</dbReference>
<feature type="compositionally biased region" description="Low complexity" evidence="1">
    <location>
        <begin position="263"/>
        <end position="273"/>
    </location>
</feature>
<evidence type="ECO:0008006" key="10">
    <source>
        <dbReference type="Google" id="ProtNLM"/>
    </source>
</evidence>
<dbReference type="InterPro" id="IPR004046">
    <property type="entry name" value="GST_C"/>
</dbReference>
<sequence length="472" mass="55150">MMNNNDGGLYPSRYKSMPFNGIRNNFNVVTPPTVPSYYNVPFQQGQQAYQNSQQRFINQQNHENISKLLSFKFYDLDKNNDNEIVRLIFSFVGVTYKNKRYQQDEWNKVKEQMQFENLPILRTNNQFKIFQINTIIRYLAREFHLNGMGQGDHVIIDMVHETVREFREKIFDQNNDDSTDSEQKLRQVIADHSATYLKQLEKYYEIFNRPGSFYLGSHPSLADLLVYDTINYLIKVDKTILDNYPRLKDTRRRLEKHPRLINYFNAKNNNNENKSQDQKAIQSRRNKTKSPIQNGTSHQHRHHTHEQQEALNCRHHRHHHHHHHRHHSTEPTPVTPKKHQAVRQSKSPSISKKEKESRSLRQSKQRSIRSSNSPNNSIEDKELTPPSQVKKRSVSSSKSPDKQTEDKESTSPSQTKQRSVRSSKSSSTSNTDKEATPLRTTDVPPPPPVPPPTTTVPMPPATTENRSRSKQN</sequence>
<evidence type="ECO:0000313" key="5">
    <source>
        <dbReference type="EMBL" id="CAF1681341.1"/>
    </source>
</evidence>
<evidence type="ECO:0000259" key="2">
    <source>
        <dbReference type="PROSITE" id="PS50404"/>
    </source>
</evidence>
<feature type="compositionally biased region" description="Basic residues" evidence="1">
    <location>
        <begin position="313"/>
        <end position="327"/>
    </location>
</feature>
<dbReference type="GO" id="GO:0006749">
    <property type="term" value="P:glutathione metabolic process"/>
    <property type="evidence" value="ECO:0007669"/>
    <property type="project" value="TreeGrafter"/>
</dbReference>
<evidence type="ECO:0000259" key="3">
    <source>
        <dbReference type="PROSITE" id="PS50405"/>
    </source>
</evidence>
<dbReference type="InterPro" id="IPR010987">
    <property type="entry name" value="Glutathione-S-Trfase_C-like"/>
</dbReference>
<dbReference type="SUPFAM" id="SSF52833">
    <property type="entry name" value="Thioredoxin-like"/>
    <property type="match status" value="1"/>
</dbReference>
<dbReference type="GO" id="GO:0004364">
    <property type="term" value="F:glutathione transferase activity"/>
    <property type="evidence" value="ECO:0007669"/>
    <property type="project" value="TreeGrafter"/>
</dbReference>
<dbReference type="Proteomes" id="UP000663855">
    <property type="component" value="Unassembled WGS sequence"/>
</dbReference>
<dbReference type="Proteomes" id="UP000663824">
    <property type="component" value="Unassembled WGS sequence"/>
</dbReference>
<dbReference type="Proteomes" id="UP000663834">
    <property type="component" value="Unassembled WGS sequence"/>
</dbReference>
<dbReference type="InterPro" id="IPR040079">
    <property type="entry name" value="Glutathione_S-Trfase"/>
</dbReference>
<comment type="caution">
    <text evidence="6">The sequence shown here is derived from an EMBL/GenBank/DDBJ whole genome shotgun (WGS) entry which is preliminary data.</text>
</comment>
<evidence type="ECO:0000313" key="8">
    <source>
        <dbReference type="EMBL" id="CAF4886034.1"/>
    </source>
</evidence>
<evidence type="ECO:0000313" key="6">
    <source>
        <dbReference type="EMBL" id="CAF1925889.1"/>
    </source>
</evidence>
<dbReference type="SFLD" id="SFLDS00019">
    <property type="entry name" value="Glutathione_Transferase_(cytos"/>
    <property type="match status" value="1"/>
</dbReference>
<dbReference type="EMBL" id="CAJOBH010029613">
    <property type="protein sequence ID" value="CAF4269718.1"/>
    <property type="molecule type" value="Genomic_DNA"/>
</dbReference>
<dbReference type="PROSITE" id="PS50404">
    <property type="entry name" value="GST_NTER"/>
    <property type="match status" value="1"/>
</dbReference>
<feature type="domain" description="GST C-terminal" evidence="3">
    <location>
        <begin position="125"/>
        <end position="281"/>
    </location>
</feature>
<dbReference type="Proteomes" id="UP000681720">
    <property type="component" value="Unassembled WGS sequence"/>
</dbReference>
<dbReference type="PANTHER" id="PTHR11571">
    <property type="entry name" value="GLUTATHIONE S-TRANSFERASE"/>
    <property type="match status" value="1"/>
</dbReference>
<feature type="compositionally biased region" description="Basic and acidic residues" evidence="1">
    <location>
        <begin position="399"/>
        <end position="409"/>
    </location>
</feature>
<dbReference type="InterPro" id="IPR050213">
    <property type="entry name" value="GST_superfamily"/>
</dbReference>
<dbReference type="InterPro" id="IPR036282">
    <property type="entry name" value="Glutathione-S-Trfase_C_sf"/>
</dbReference>
<dbReference type="AlphaFoldDB" id="A0A816KVD7"/>
<organism evidence="6 9">
    <name type="scientific">Rotaria magnacalcarata</name>
    <dbReference type="NCBI Taxonomy" id="392030"/>
    <lineage>
        <taxon>Eukaryota</taxon>
        <taxon>Metazoa</taxon>
        <taxon>Spiralia</taxon>
        <taxon>Gnathifera</taxon>
        <taxon>Rotifera</taxon>
        <taxon>Eurotatoria</taxon>
        <taxon>Bdelloidea</taxon>
        <taxon>Philodinida</taxon>
        <taxon>Philodinidae</taxon>
        <taxon>Rotaria</taxon>
    </lineage>
</organism>